<feature type="DNA-binding region" description="H-T-H motif" evidence="4">
    <location>
        <begin position="25"/>
        <end position="44"/>
    </location>
</feature>
<dbReference type="AlphaFoldDB" id="A0A7W8QQ26"/>
<protein>
    <submittedName>
        <fullName evidence="6">AcrR family transcriptional regulator</fullName>
    </submittedName>
</protein>
<keyword evidence="1" id="KW-0805">Transcription regulation</keyword>
<dbReference type="GO" id="GO:0000976">
    <property type="term" value="F:transcription cis-regulatory region binding"/>
    <property type="evidence" value="ECO:0007669"/>
    <property type="project" value="TreeGrafter"/>
</dbReference>
<keyword evidence="2 4" id="KW-0238">DNA-binding</keyword>
<reference evidence="6 7" key="1">
    <citation type="submission" date="2020-08" db="EMBL/GenBank/DDBJ databases">
        <title>Sequencing the genomes of 1000 actinobacteria strains.</title>
        <authorList>
            <person name="Klenk H.-P."/>
        </authorList>
    </citation>
    <scope>NUCLEOTIDE SEQUENCE [LARGE SCALE GENOMIC DNA]</scope>
    <source>
        <strain evidence="6 7">DSM 44551</strain>
    </source>
</reference>
<evidence type="ECO:0000256" key="1">
    <source>
        <dbReference type="ARBA" id="ARBA00023015"/>
    </source>
</evidence>
<evidence type="ECO:0000256" key="4">
    <source>
        <dbReference type="PROSITE-ProRule" id="PRU00335"/>
    </source>
</evidence>
<dbReference type="PRINTS" id="PR00455">
    <property type="entry name" value="HTHTETR"/>
</dbReference>
<dbReference type="EMBL" id="JACHDB010000001">
    <property type="protein sequence ID" value="MBB5434389.1"/>
    <property type="molecule type" value="Genomic_DNA"/>
</dbReference>
<evidence type="ECO:0000256" key="2">
    <source>
        <dbReference type="ARBA" id="ARBA00023125"/>
    </source>
</evidence>
<dbReference type="GO" id="GO:0003700">
    <property type="term" value="F:DNA-binding transcription factor activity"/>
    <property type="evidence" value="ECO:0007669"/>
    <property type="project" value="TreeGrafter"/>
</dbReference>
<dbReference type="InterPro" id="IPR036271">
    <property type="entry name" value="Tet_transcr_reg_TetR-rel_C_sf"/>
</dbReference>
<name>A0A7W8QQ26_9ACTN</name>
<dbReference type="InterPro" id="IPR050109">
    <property type="entry name" value="HTH-type_TetR-like_transc_reg"/>
</dbReference>
<comment type="caution">
    <text evidence="6">The sequence shown here is derived from an EMBL/GenBank/DDBJ whole genome shotgun (WGS) entry which is preliminary data.</text>
</comment>
<dbReference type="Gene3D" id="1.10.357.10">
    <property type="entry name" value="Tetracycline Repressor, domain 2"/>
    <property type="match status" value="1"/>
</dbReference>
<keyword evidence="7" id="KW-1185">Reference proteome</keyword>
<feature type="domain" description="HTH tetR-type" evidence="5">
    <location>
        <begin position="2"/>
        <end position="62"/>
    </location>
</feature>
<accession>A0A7W8QQ26</accession>
<dbReference type="SUPFAM" id="SSF48498">
    <property type="entry name" value="Tetracyclin repressor-like, C-terminal domain"/>
    <property type="match status" value="1"/>
</dbReference>
<dbReference type="InterPro" id="IPR009057">
    <property type="entry name" value="Homeodomain-like_sf"/>
</dbReference>
<evidence type="ECO:0000256" key="3">
    <source>
        <dbReference type="ARBA" id="ARBA00023163"/>
    </source>
</evidence>
<dbReference type="Pfam" id="PF00440">
    <property type="entry name" value="TetR_N"/>
    <property type="match status" value="1"/>
</dbReference>
<gene>
    <name evidence="6" type="ORF">HDA36_004473</name>
</gene>
<sequence length="204" mass="22140">MAGTRDAVLDAAERVIRAHGAARATTKLIAKEAGYSEATLYKHFSDKHELFLNVLTRQMPEFGRLMGGLDRRAGTAPVRTVLEEIARTAIDFYSRAVPLGTSLFSETRLLEDYRSRLTEWGVGPHVPIENLAAYLAAERDRGRLRPGTDARAAASLLLGACFQQAFFSHLTEAVRAADDPAADPAPALVATLLDPLLPEAAERG</sequence>
<evidence type="ECO:0000259" key="5">
    <source>
        <dbReference type="PROSITE" id="PS50977"/>
    </source>
</evidence>
<dbReference type="PANTHER" id="PTHR30055">
    <property type="entry name" value="HTH-TYPE TRANSCRIPTIONAL REGULATOR RUTR"/>
    <property type="match status" value="1"/>
</dbReference>
<evidence type="ECO:0000313" key="7">
    <source>
        <dbReference type="Proteomes" id="UP000572635"/>
    </source>
</evidence>
<dbReference type="Proteomes" id="UP000572635">
    <property type="component" value="Unassembled WGS sequence"/>
</dbReference>
<organism evidence="6 7">
    <name type="scientific">Nocardiopsis composta</name>
    <dbReference type="NCBI Taxonomy" id="157465"/>
    <lineage>
        <taxon>Bacteria</taxon>
        <taxon>Bacillati</taxon>
        <taxon>Actinomycetota</taxon>
        <taxon>Actinomycetes</taxon>
        <taxon>Streptosporangiales</taxon>
        <taxon>Nocardiopsidaceae</taxon>
        <taxon>Nocardiopsis</taxon>
    </lineage>
</organism>
<dbReference type="PANTHER" id="PTHR30055:SF238">
    <property type="entry name" value="MYCOFACTOCIN BIOSYNTHESIS TRANSCRIPTIONAL REGULATOR MFTR-RELATED"/>
    <property type="match status" value="1"/>
</dbReference>
<dbReference type="InterPro" id="IPR001647">
    <property type="entry name" value="HTH_TetR"/>
</dbReference>
<proteinExistence type="predicted"/>
<dbReference type="PROSITE" id="PS50977">
    <property type="entry name" value="HTH_TETR_2"/>
    <property type="match status" value="1"/>
</dbReference>
<keyword evidence="3" id="KW-0804">Transcription</keyword>
<dbReference type="RefSeq" id="WP_184394961.1">
    <property type="nucleotide sequence ID" value="NZ_JACHDB010000001.1"/>
</dbReference>
<evidence type="ECO:0000313" key="6">
    <source>
        <dbReference type="EMBL" id="MBB5434389.1"/>
    </source>
</evidence>
<dbReference type="SUPFAM" id="SSF46689">
    <property type="entry name" value="Homeodomain-like"/>
    <property type="match status" value="1"/>
</dbReference>